<dbReference type="EMBL" id="KQ965820">
    <property type="protein sequence ID" value="KXS10559.1"/>
    <property type="molecule type" value="Genomic_DNA"/>
</dbReference>
<sequence>MATKPVILVFGATGKQGSAVIPQLSQILAQSHAIRIVTRNPAGAKAAAFADTGIQVHKGDMLDPQSLSDAMQGVWGVYLVTDNMGKGGVVTEQNQAKNVIEQAVRAGVQYFVYCSSFGVSCENDTANSVPHFTSKRAIEHLITSASWPLGYAILRPGSFFENFEVMGPLSRGSLSGITPGAVKLKWISTKDIGVFAALAFQKPEVFKGNKTEIVGDWISPDEMAKVLSDLTDSPWTYSEMPHFLLRLLSKDLYLMSVALDKLDMVETDIPSLRSLHPTLQSFQDWCVAKGIGEKDSSADSYVYAKSLWQKLMG</sequence>
<accession>A0A139A1E9</accession>
<dbReference type="InterPro" id="IPR051164">
    <property type="entry name" value="NmrA-like_oxidored"/>
</dbReference>
<dbReference type="PANTHER" id="PTHR42748">
    <property type="entry name" value="NITROGEN METABOLITE REPRESSION PROTEIN NMRA FAMILY MEMBER"/>
    <property type="match status" value="1"/>
</dbReference>
<dbReference type="STRING" id="1344416.A0A139A1E9"/>
<keyword evidence="2" id="KW-0521">NADP</keyword>
<name>A0A139A1E9_GONPJ</name>
<dbReference type="GO" id="GO:0005634">
    <property type="term" value="C:nucleus"/>
    <property type="evidence" value="ECO:0007669"/>
    <property type="project" value="TreeGrafter"/>
</dbReference>
<evidence type="ECO:0000313" key="5">
    <source>
        <dbReference type="Proteomes" id="UP000070544"/>
    </source>
</evidence>
<dbReference type="Gene3D" id="3.90.25.10">
    <property type="entry name" value="UDP-galactose 4-epimerase, domain 1"/>
    <property type="match status" value="1"/>
</dbReference>
<evidence type="ECO:0000313" key="4">
    <source>
        <dbReference type="EMBL" id="KXS10559.1"/>
    </source>
</evidence>
<dbReference type="PANTHER" id="PTHR42748:SF7">
    <property type="entry name" value="NMRA LIKE REDOX SENSOR 1-RELATED"/>
    <property type="match status" value="1"/>
</dbReference>
<comment type="similarity">
    <text evidence="1">Belongs to the NmrA-type oxidoreductase family.</text>
</comment>
<evidence type="ECO:0000259" key="3">
    <source>
        <dbReference type="Pfam" id="PF05368"/>
    </source>
</evidence>
<dbReference type="Proteomes" id="UP000070544">
    <property type="component" value="Unassembled WGS sequence"/>
</dbReference>
<evidence type="ECO:0000256" key="1">
    <source>
        <dbReference type="ARBA" id="ARBA00006328"/>
    </source>
</evidence>
<dbReference type="CDD" id="cd05251">
    <property type="entry name" value="NmrA_like_SDR_a"/>
    <property type="match status" value="1"/>
</dbReference>
<keyword evidence="5" id="KW-1185">Reference proteome</keyword>
<evidence type="ECO:0000256" key="2">
    <source>
        <dbReference type="ARBA" id="ARBA00022857"/>
    </source>
</evidence>
<dbReference type="OrthoDB" id="9997102at2759"/>
<dbReference type="InterPro" id="IPR008030">
    <property type="entry name" value="NmrA-like"/>
</dbReference>
<organism evidence="4 5">
    <name type="scientific">Gonapodya prolifera (strain JEL478)</name>
    <name type="common">Monoblepharis prolifera</name>
    <dbReference type="NCBI Taxonomy" id="1344416"/>
    <lineage>
        <taxon>Eukaryota</taxon>
        <taxon>Fungi</taxon>
        <taxon>Fungi incertae sedis</taxon>
        <taxon>Chytridiomycota</taxon>
        <taxon>Chytridiomycota incertae sedis</taxon>
        <taxon>Monoblepharidomycetes</taxon>
        <taxon>Monoblepharidales</taxon>
        <taxon>Gonapodyaceae</taxon>
        <taxon>Gonapodya</taxon>
    </lineage>
</organism>
<gene>
    <name evidence="4" type="ORF">M427DRAFT_48023</name>
</gene>
<dbReference type="Gene3D" id="3.40.50.720">
    <property type="entry name" value="NAD(P)-binding Rossmann-like Domain"/>
    <property type="match status" value="1"/>
</dbReference>
<dbReference type="Pfam" id="PF05368">
    <property type="entry name" value="NmrA"/>
    <property type="match status" value="1"/>
</dbReference>
<feature type="domain" description="NmrA-like" evidence="3">
    <location>
        <begin position="4"/>
        <end position="246"/>
    </location>
</feature>
<dbReference type="InterPro" id="IPR036291">
    <property type="entry name" value="NAD(P)-bd_dom_sf"/>
</dbReference>
<reference evidence="4 5" key="1">
    <citation type="journal article" date="2015" name="Genome Biol. Evol.">
        <title>Phylogenomic analyses indicate that early fungi evolved digesting cell walls of algal ancestors of land plants.</title>
        <authorList>
            <person name="Chang Y."/>
            <person name="Wang S."/>
            <person name="Sekimoto S."/>
            <person name="Aerts A.L."/>
            <person name="Choi C."/>
            <person name="Clum A."/>
            <person name="LaButti K.M."/>
            <person name="Lindquist E.A."/>
            <person name="Yee Ngan C."/>
            <person name="Ohm R.A."/>
            <person name="Salamov A.A."/>
            <person name="Grigoriev I.V."/>
            <person name="Spatafora J.W."/>
            <person name="Berbee M.L."/>
        </authorList>
    </citation>
    <scope>NUCLEOTIDE SEQUENCE [LARGE SCALE GENOMIC DNA]</scope>
    <source>
        <strain evidence="4 5">JEL478</strain>
    </source>
</reference>
<dbReference type="AlphaFoldDB" id="A0A139A1E9"/>
<dbReference type="SUPFAM" id="SSF51735">
    <property type="entry name" value="NAD(P)-binding Rossmann-fold domains"/>
    <property type="match status" value="1"/>
</dbReference>
<proteinExistence type="inferred from homology"/>
<protein>
    <submittedName>
        <fullName evidence="4">NAD(P)-binding protein</fullName>
    </submittedName>
</protein>